<evidence type="ECO:0000313" key="3">
    <source>
        <dbReference type="Proteomes" id="UP000295547"/>
    </source>
</evidence>
<evidence type="ECO:0000313" key="2">
    <source>
        <dbReference type="EMBL" id="TCU27798.1"/>
    </source>
</evidence>
<accession>A0A4R3QYZ6</accession>
<comment type="caution">
    <text evidence="2">The sequence shown here is derived from an EMBL/GenBank/DDBJ whole genome shotgun (WGS) entry which is preliminary data.</text>
</comment>
<reference evidence="2 3" key="1">
    <citation type="submission" date="2019-03" db="EMBL/GenBank/DDBJ databases">
        <title>Genomic Encyclopedia of Type Strains, Phase IV (KMG-V): Genome sequencing to study the core and pangenomes of soil and plant-associated prokaryotes.</title>
        <authorList>
            <person name="Whitman W."/>
        </authorList>
    </citation>
    <scope>NUCLEOTIDE SEQUENCE [LARGE SCALE GENOMIC DNA]</scope>
    <source>
        <strain evidence="2 3">Gr42</strain>
    </source>
</reference>
<dbReference type="Proteomes" id="UP000295547">
    <property type="component" value="Unassembled WGS sequence"/>
</dbReference>
<proteinExistence type="predicted"/>
<gene>
    <name evidence="2" type="ORF">EV130_103203</name>
</gene>
<name>A0A4R3QYZ6_9HYPH</name>
<dbReference type="EMBL" id="SMBJ01000003">
    <property type="protein sequence ID" value="TCU27798.1"/>
    <property type="molecule type" value="Genomic_DNA"/>
</dbReference>
<dbReference type="AlphaFoldDB" id="A0A4R3QYZ6"/>
<feature type="region of interest" description="Disordered" evidence="1">
    <location>
        <begin position="1"/>
        <end position="35"/>
    </location>
</feature>
<feature type="region of interest" description="Disordered" evidence="1">
    <location>
        <begin position="60"/>
        <end position="79"/>
    </location>
</feature>
<evidence type="ECO:0000256" key="1">
    <source>
        <dbReference type="SAM" id="MobiDB-lite"/>
    </source>
</evidence>
<protein>
    <submittedName>
        <fullName evidence="2">Uncharacterized protein</fullName>
    </submittedName>
</protein>
<organism evidence="2 3">
    <name type="scientific">Rhizobium azibense</name>
    <dbReference type="NCBI Taxonomy" id="1136135"/>
    <lineage>
        <taxon>Bacteria</taxon>
        <taxon>Pseudomonadati</taxon>
        <taxon>Pseudomonadota</taxon>
        <taxon>Alphaproteobacteria</taxon>
        <taxon>Hyphomicrobiales</taxon>
        <taxon>Rhizobiaceae</taxon>
        <taxon>Rhizobium/Agrobacterium group</taxon>
        <taxon>Rhizobium</taxon>
    </lineage>
</organism>
<sequence>MDRRPEHTDEDEHAGDTRNGGGQEQTGHERQSLHRGQFMNVITLQLCYNEYGKLTALASRPKNTHREKGLALSCCKSHT</sequence>
<keyword evidence="3" id="KW-1185">Reference proteome</keyword>